<feature type="binding site" evidence="28">
    <location>
        <position position="194"/>
    </location>
    <ligand>
        <name>Ca(2+)</name>
        <dbReference type="ChEBI" id="CHEBI:29108"/>
        <label>2</label>
    </ligand>
</feature>
<keyword evidence="22 27" id="KW-0379">Hydroxylation</keyword>
<feature type="binding site" evidence="28">
    <location>
        <position position="100"/>
    </location>
    <ligand>
        <name>Ca(2+)</name>
        <dbReference type="ChEBI" id="CHEBI:29108"/>
        <label>1</label>
    </ligand>
</feature>
<feature type="disulfide bond" evidence="26">
    <location>
        <begin position="402"/>
        <end position="455"/>
    </location>
</feature>
<feature type="disulfide bond" evidence="26">
    <location>
        <begin position="187"/>
        <end position="200"/>
    </location>
</feature>
<feature type="disulfide bond" evidence="26">
    <location>
        <begin position="335"/>
        <end position="384"/>
    </location>
</feature>
<dbReference type="Gene3D" id="2.40.10.10">
    <property type="entry name" value="Trypsin-like serine proteases"/>
    <property type="match status" value="3"/>
</dbReference>
<dbReference type="PANTHER" id="PTHR24255:SF25">
    <property type="entry name" value="COMPLEMENT C1R SUBCOMPONENT"/>
    <property type="match status" value="1"/>
</dbReference>
<evidence type="ECO:0000256" key="2">
    <source>
        <dbReference type="ARBA" id="ARBA00004241"/>
    </source>
</evidence>
<dbReference type="InterPro" id="IPR000859">
    <property type="entry name" value="CUB_dom"/>
</dbReference>
<feature type="disulfide bond" evidence="26">
    <location>
        <begin position="647"/>
        <end position="666"/>
    </location>
</feature>
<feature type="disulfide bond" evidence="26">
    <location>
        <begin position="172"/>
        <end position="191"/>
    </location>
</feature>
<dbReference type="InterPro" id="IPR043504">
    <property type="entry name" value="Peptidase_S1_PA_chymotrypsin"/>
</dbReference>
<evidence type="ECO:0000256" key="19">
    <source>
        <dbReference type="ARBA" id="ARBA00022875"/>
    </source>
</evidence>
<feature type="active site" description="Charge relay system" evidence="25">
    <location>
        <position position="681"/>
    </location>
</feature>
<comment type="subunit">
    <text evidence="24">Core component of the complement C1 complex, a calcium-dependent complex composed of 1 molecule of the C1Q subcomplex, 2 molecules of C1R and 2 molecules of C1S. The C1Q subcomplex is composed 18 subunits: 3 chains of C1QA, C1QB, and C1QC trimerize to form 6 collagen-like triple helices connected to six globular ligand-recognition modules. Within the C1 complex, C1R is a dimer of identical chains, each of which is activated by cleavage into two chains, heavy and light, connected by disulfide bonds.</text>
</comment>
<dbReference type="InterPro" id="IPR035976">
    <property type="entry name" value="Sushi/SCR/CCP_sf"/>
</dbReference>
<dbReference type="PROSITE" id="PS01180">
    <property type="entry name" value="CUB"/>
    <property type="match status" value="2"/>
</dbReference>
<keyword evidence="11 28" id="KW-0479">Metal-binding</keyword>
<dbReference type="RefSeq" id="XP_028388894.2">
    <property type="nucleotide sequence ID" value="XM_028533093.2"/>
</dbReference>
<dbReference type="SMART" id="SM00181">
    <property type="entry name" value="EGF"/>
    <property type="match status" value="1"/>
</dbReference>
<dbReference type="FunFam" id="2.40.10.10:FF:000035">
    <property type="entry name" value="Complement C1r subcomponent"/>
    <property type="match status" value="1"/>
</dbReference>
<feature type="binding site" evidence="28">
    <location>
        <position position="147"/>
    </location>
    <ligand>
        <name>Ca(2+)</name>
        <dbReference type="ChEBI" id="CHEBI:29108"/>
        <label>1</label>
    </ligand>
</feature>
<dbReference type="CDD" id="cd00190">
    <property type="entry name" value="Tryp_SPc"/>
    <property type="match status" value="1"/>
</dbReference>
<evidence type="ECO:0000259" key="33">
    <source>
        <dbReference type="PROSITE" id="PS50923"/>
    </source>
</evidence>
<dbReference type="Pfam" id="PF00431">
    <property type="entry name" value="CUB"/>
    <property type="match status" value="2"/>
</dbReference>
<feature type="binding site" evidence="28">
    <location>
        <position position="197"/>
    </location>
    <ligand>
        <name>Ca(2+)</name>
        <dbReference type="ChEBI" id="CHEBI:29108"/>
        <label>2</label>
    </ligand>
</feature>
<dbReference type="KEGG" id="pdic:114513729"/>
<dbReference type="GeneID" id="114513729"/>
<dbReference type="PRINTS" id="PR00722">
    <property type="entry name" value="CHYMOTRYPSIN"/>
</dbReference>
<dbReference type="InterPro" id="IPR018097">
    <property type="entry name" value="EGF_Ca-bd_CS"/>
</dbReference>
<comment type="subcellular location">
    <subcellularLocation>
        <location evidence="2">Cell surface</location>
    </subcellularLocation>
    <subcellularLocation>
        <location evidence="3">Secreted</location>
    </subcellularLocation>
</comment>
<keyword evidence="16" id="KW-0720">Serine protease</keyword>
<evidence type="ECO:0000256" key="1">
    <source>
        <dbReference type="ARBA" id="ARBA00001057"/>
    </source>
</evidence>
<dbReference type="SUPFAM" id="SSF57535">
    <property type="entry name" value="Complement control module/SCR domain"/>
    <property type="match status" value="2"/>
</dbReference>
<keyword evidence="12" id="KW-0732">Signal</keyword>
<feature type="disulfide bond" description="Interchain (between heavy and light chains)" evidence="26">
    <location>
        <begin position="477"/>
        <end position="603"/>
    </location>
</feature>
<evidence type="ECO:0000256" key="29">
    <source>
        <dbReference type="PROSITE-ProRule" id="PRU00059"/>
    </source>
</evidence>
<dbReference type="InterPro" id="IPR000742">
    <property type="entry name" value="EGF"/>
</dbReference>
<dbReference type="GO" id="GO:0005509">
    <property type="term" value="F:calcium ion binding"/>
    <property type="evidence" value="ECO:0007669"/>
    <property type="project" value="InterPro"/>
</dbReference>
<dbReference type="InterPro" id="IPR024175">
    <property type="entry name" value="Pept_S1A_C1r/C1S/mannan-bd"/>
</dbReference>
<dbReference type="EC" id="3.4.21.41" evidence="4"/>
<evidence type="ECO:0000256" key="5">
    <source>
        <dbReference type="ARBA" id="ARBA00022525"/>
    </source>
</evidence>
<feature type="modified residue" description="(3R)-3-hydroxyasparagine" evidence="27">
    <location>
        <position position="193"/>
    </location>
</feature>
<feature type="binding site" evidence="28">
    <location>
        <position position="145"/>
    </location>
    <ligand>
        <name>Ca(2+)</name>
        <dbReference type="ChEBI" id="CHEBI:29108"/>
        <label>1</label>
    </ligand>
</feature>
<dbReference type="PIRSF" id="PIRSF001155">
    <property type="entry name" value="C1r_C1s_MASP"/>
    <property type="match status" value="1"/>
</dbReference>
<dbReference type="FunFam" id="2.60.120.290:FF:000028">
    <property type="entry name" value="Complement C1r subcomponent"/>
    <property type="match status" value="1"/>
</dbReference>
<evidence type="ECO:0000256" key="20">
    <source>
        <dbReference type="ARBA" id="ARBA00023157"/>
    </source>
</evidence>
<evidence type="ECO:0000256" key="11">
    <source>
        <dbReference type="ARBA" id="ARBA00022723"/>
    </source>
</evidence>
<keyword evidence="9 30" id="KW-0768">Sushi</keyword>
<evidence type="ECO:0000256" key="9">
    <source>
        <dbReference type="ARBA" id="ARBA00022659"/>
    </source>
</evidence>
<dbReference type="Pfam" id="PF00089">
    <property type="entry name" value="Trypsin"/>
    <property type="match status" value="1"/>
</dbReference>
<feature type="disulfide bond" evidence="26">
    <location>
        <begin position="432"/>
        <end position="473"/>
    </location>
</feature>
<evidence type="ECO:0000256" key="3">
    <source>
        <dbReference type="ARBA" id="ARBA00004613"/>
    </source>
</evidence>
<comment type="function">
    <text evidence="23">Serine protease component of the complement C1 complex, a multiprotein complex that initiates the classical pathway of the complement system, a cascade of proteins that leads to phagocytosis and breakdown of pathogens and signaling that strengthens the adaptive immune system. C1R catalyzes the first enzymatic step in the classical complement pathway: it is activated by the C1Q subcomplex of the C1 complex, which associates with IgG or IgM immunoglobulins complexed with antigens to form antigen-antibody complexes on the surface of pathogens. Immunoglobulin-binding promotes the autocatalytic cleavage and activation of C1R. Activated C1R then cleaves and activates C1S, the second protease of the classical complement pathway. It is unclear if C1R activates C1S within single, strained C1 complexes or between neighboring C1 complexes on surfaces.</text>
</comment>
<keyword evidence="19" id="KW-0180">Complement pathway</keyword>
<feature type="disulfide bond" evidence="26">
    <location>
        <begin position="677"/>
        <end position="706"/>
    </location>
</feature>
<evidence type="ECO:0000256" key="24">
    <source>
        <dbReference type="ARBA" id="ARBA00093536"/>
    </source>
</evidence>
<evidence type="ECO:0000256" key="12">
    <source>
        <dbReference type="ARBA" id="ARBA00022729"/>
    </source>
</evidence>
<dbReference type="PROSITE" id="PS01187">
    <property type="entry name" value="EGF_CA"/>
    <property type="match status" value="1"/>
</dbReference>
<dbReference type="PROSITE" id="PS50923">
    <property type="entry name" value="SUSHI"/>
    <property type="match status" value="2"/>
</dbReference>
<evidence type="ECO:0000256" key="6">
    <source>
        <dbReference type="ARBA" id="ARBA00022536"/>
    </source>
</evidence>
<feature type="domain" description="CUB" evidence="31">
    <location>
        <begin position="41"/>
        <end position="167"/>
    </location>
</feature>
<dbReference type="InterPro" id="IPR033116">
    <property type="entry name" value="TRYPSIN_SER"/>
</dbReference>
<dbReference type="FunFam" id="2.10.70.10:FF:000016">
    <property type="entry name" value="Mannan-binding lectin serine protease 1"/>
    <property type="match status" value="1"/>
</dbReference>
<dbReference type="CDD" id="cd00033">
    <property type="entry name" value="CCP"/>
    <property type="match status" value="2"/>
</dbReference>
<dbReference type="InterPro" id="IPR035914">
    <property type="entry name" value="Sperma_CUB_dom_sf"/>
</dbReference>
<dbReference type="InterPro" id="IPR001314">
    <property type="entry name" value="Peptidase_S1A"/>
</dbReference>
<dbReference type="PROSITE" id="PS00135">
    <property type="entry name" value="TRYPSIN_SER"/>
    <property type="match status" value="1"/>
</dbReference>
<dbReference type="InterPro" id="IPR000436">
    <property type="entry name" value="Sushi_SCR_CCP_dom"/>
</dbReference>
<evidence type="ECO:0000256" key="7">
    <source>
        <dbReference type="ARBA" id="ARBA00022553"/>
    </source>
</evidence>
<evidence type="ECO:0000256" key="18">
    <source>
        <dbReference type="ARBA" id="ARBA00022859"/>
    </source>
</evidence>
<dbReference type="GO" id="GO:0031638">
    <property type="term" value="P:zymogen activation"/>
    <property type="evidence" value="ECO:0007669"/>
    <property type="project" value="TreeGrafter"/>
</dbReference>
<evidence type="ECO:0000256" key="14">
    <source>
        <dbReference type="ARBA" id="ARBA00022801"/>
    </source>
</evidence>
<dbReference type="SMART" id="SM00020">
    <property type="entry name" value="Tryp_SPc"/>
    <property type="match status" value="1"/>
</dbReference>
<feature type="binding site" evidence="28">
    <location>
        <position position="318"/>
    </location>
    <ligand>
        <name>Ca(2+)</name>
        <dbReference type="ChEBI" id="CHEBI:29108"/>
        <label>3</label>
    </ligand>
</feature>
<dbReference type="SUPFAM" id="SSF57196">
    <property type="entry name" value="EGF/Laminin"/>
    <property type="match status" value="1"/>
</dbReference>
<feature type="binding site" evidence="28">
    <location>
        <position position="171"/>
    </location>
    <ligand>
        <name>Ca(2+)</name>
        <dbReference type="ChEBI" id="CHEBI:29108"/>
        <label>2</label>
    </ligand>
</feature>
<evidence type="ECO:0000256" key="8">
    <source>
        <dbReference type="ARBA" id="ARBA00022588"/>
    </source>
</evidence>
<feature type="binding site" evidence="28">
    <location>
        <position position="168"/>
    </location>
    <ligand>
        <name>Ca(2+)</name>
        <dbReference type="ChEBI" id="CHEBI:29108"/>
        <label>2</label>
    </ligand>
</feature>
<comment type="caution">
    <text evidence="30">Lacks conserved residue(s) required for the propagation of feature annotation.</text>
</comment>
<feature type="domain" description="Peptidase S1" evidence="32">
    <location>
        <begin position="490"/>
        <end position="728"/>
    </location>
</feature>
<keyword evidence="7 27" id="KW-0597">Phosphoprotein</keyword>
<dbReference type="GO" id="GO:0045087">
    <property type="term" value="P:innate immune response"/>
    <property type="evidence" value="ECO:0007669"/>
    <property type="project" value="UniProtKB-KW"/>
</dbReference>
<dbReference type="GO" id="GO:0006958">
    <property type="term" value="P:complement activation, classical pathway"/>
    <property type="evidence" value="ECO:0007669"/>
    <property type="project" value="UniProtKB-KW"/>
</dbReference>
<dbReference type="FunFam" id="2.10.25.10:FF:000419">
    <property type="entry name" value="Complement C1r subcomponent"/>
    <property type="match status" value="1"/>
</dbReference>
<evidence type="ECO:0000256" key="15">
    <source>
        <dbReference type="ARBA" id="ARBA00022813"/>
    </source>
</evidence>
<keyword evidence="21" id="KW-0325">Glycoprotein</keyword>
<comment type="catalytic activity">
    <reaction evidence="1">
        <text>Selective cleavage of Lys(or Arg)-|-Ile bond in complement subcomponent C1s to form the active form of C1s (EC 3.4.21.42).</text>
        <dbReference type="EC" id="3.4.21.41"/>
    </reaction>
</comment>
<dbReference type="PROSITE" id="PS01186">
    <property type="entry name" value="EGF_2"/>
    <property type="match status" value="1"/>
</dbReference>
<evidence type="ECO:0000256" key="13">
    <source>
        <dbReference type="ARBA" id="ARBA00022737"/>
    </source>
</evidence>
<dbReference type="InterPro" id="IPR001881">
    <property type="entry name" value="EGF-like_Ca-bd_dom"/>
</dbReference>
<dbReference type="SUPFAM" id="SSF49854">
    <property type="entry name" value="Spermadhesin, CUB domain"/>
    <property type="match status" value="2"/>
</dbReference>
<evidence type="ECO:0000256" key="10">
    <source>
        <dbReference type="ARBA" id="ARBA00022670"/>
    </source>
</evidence>
<evidence type="ECO:0000256" key="25">
    <source>
        <dbReference type="PIRSR" id="PIRSR001155-1"/>
    </source>
</evidence>
<dbReference type="GO" id="GO:0004252">
    <property type="term" value="F:serine-type endopeptidase activity"/>
    <property type="evidence" value="ECO:0007669"/>
    <property type="project" value="UniProtKB-EC"/>
</dbReference>
<dbReference type="FunFam" id="2.10.70.10:FF:000040">
    <property type="entry name" value="Complement C1r subcomponent"/>
    <property type="match status" value="1"/>
</dbReference>
<keyword evidence="20 26" id="KW-1015">Disulfide bond</keyword>
<comment type="PTM">
    <text evidence="27">The iron and 2-oxoglutarate dependent 3-hydroxylation of aspartate and asparagine is (R) stereospecific within EGF domains.</text>
</comment>
<dbReference type="CDD" id="cd00054">
    <property type="entry name" value="EGF_CA"/>
    <property type="match status" value="1"/>
</dbReference>
<gene>
    <name evidence="35" type="primary">C1R</name>
</gene>
<organism evidence="34 35">
    <name type="scientific">Phyllostomus discolor</name>
    <name type="common">pale spear-nosed bat</name>
    <dbReference type="NCBI Taxonomy" id="89673"/>
    <lineage>
        <taxon>Eukaryota</taxon>
        <taxon>Metazoa</taxon>
        <taxon>Chordata</taxon>
        <taxon>Craniata</taxon>
        <taxon>Vertebrata</taxon>
        <taxon>Euteleostomi</taxon>
        <taxon>Mammalia</taxon>
        <taxon>Eutheria</taxon>
        <taxon>Laurasiatheria</taxon>
        <taxon>Chiroptera</taxon>
        <taxon>Yangochiroptera</taxon>
        <taxon>Phyllostomidae</taxon>
        <taxon>Phyllostominae</taxon>
        <taxon>Phyllostomus</taxon>
    </lineage>
</organism>
<dbReference type="SMART" id="SM00042">
    <property type="entry name" value="CUB"/>
    <property type="match status" value="2"/>
</dbReference>
<dbReference type="SUPFAM" id="SSF50494">
    <property type="entry name" value="Trypsin-like serine proteases"/>
    <property type="match status" value="1"/>
</dbReference>
<feature type="disulfide bond" evidence="26 29">
    <location>
        <begin position="219"/>
        <end position="246"/>
    </location>
</feature>
<sequence length="731" mass="82432">MPSGMANPSPTPLTAQTAFDASFPFGRWLLYLLASVLFCKVGDATPLSQELFGEVTSPLYPKPYPNNLETTTMITVPPGYRVKLVFWQFDLEPSEGCFYDYVKISADKKTLGRFCGQLGSPLGNPPGKREFVSEGNKMLLTFHTDFSNEENGTVMFYKGFLAYYQAVDLDECASQRNTVEENPQPLCQHLCHNYVGGYFCSCRPGYELQKDGYSCQVECSRELYTEPSGYVSSLEYPQPYPPDLRCNYSIRVERGHTIHLKFLEPFEIDDHQQVHCPYDQLQIYANGRNIGEFCGKQRPTDLDTSSNSVDLLFFTDESGDSRGWKLHYTTSIIKCPQPKTLDEFTIIQNLQSQYQFRDYFITTCKQGYQLVEGDQALLSFTAVCQDDGTWHRAMPRCKIKDCGQPRSLRNGGFNYTTTKGVTTYQARIQYYCNEPYYKMKTRDGSSEAEQGTYTCTAQGIWKNEQEGEKIPRCLPVCGKPVHPVVEKQRIIGGKAAKEGNFPWQALSNKYGRGGGALLGDRWILTAAHTLYPKEQDSHTNSSIDVFLGGIIVEEIEKLGNHPVRRVSIHPSYRKDEAHNFEGDIALLELEHSVTLGPNLLPICLPENETTFYEKGHMGYVSGFGITENKLTDHLRYVRLPVAERTACERWLQGQNSNNVFSENMFCAGDPKAKHDSCQGDSGGVFAVRGADGRWVATGIVSWGIGCGQGYGFYTKLLNYVDWIKKEMEEEG</sequence>
<dbReference type="GO" id="GO:0009986">
    <property type="term" value="C:cell surface"/>
    <property type="evidence" value="ECO:0007669"/>
    <property type="project" value="UniProtKB-SubCell"/>
</dbReference>
<keyword evidence="17 28" id="KW-0106">Calcium</keyword>
<dbReference type="SMART" id="SM00179">
    <property type="entry name" value="EGF_CA"/>
    <property type="match status" value="1"/>
</dbReference>
<feature type="binding site" evidence="28">
    <location>
        <position position="92"/>
    </location>
    <ligand>
        <name>Ca(2+)</name>
        <dbReference type="ChEBI" id="CHEBI:29108"/>
        <label>1</label>
    </ligand>
</feature>
<evidence type="ECO:0000256" key="22">
    <source>
        <dbReference type="ARBA" id="ARBA00023278"/>
    </source>
</evidence>
<evidence type="ECO:0000313" key="34">
    <source>
        <dbReference type="Proteomes" id="UP000504628"/>
    </source>
</evidence>
<dbReference type="AlphaFoldDB" id="A0A6J2NAP7"/>
<keyword evidence="6" id="KW-0245">EGF-like domain</keyword>
<evidence type="ECO:0000256" key="30">
    <source>
        <dbReference type="PROSITE-ProRule" id="PRU00302"/>
    </source>
</evidence>
<dbReference type="SMART" id="SM00032">
    <property type="entry name" value="CCP"/>
    <property type="match status" value="2"/>
</dbReference>
<dbReference type="InterPro" id="IPR009003">
    <property type="entry name" value="Peptidase_S1_PA"/>
</dbReference>
<feature type="disulfide bond" evidence="26">
    <location>
        <begin position="202"/>
        <end position="215"/>
    </location>
</feature>
<reference evidence="35" key="1">
    <citation type="submission" date="2025-08" db="UniProtKB">
        <authorList>
            <consortium name="RefSeq"/>
        </authorList>
    </citation>
    <scope>IDENTIFICATION</scope>
    <source>
        <tissue evidence="35">Muscle</tissue>
    </source>
</reference>
<name>A0A6J2NAP7_9CHIR</name>
<dbReference type="Gene3D" id="2.60.120.290">
    <property type="entry name" value="Spermadhesin, CUB domain"/>
    <property type="match status" value="2"/>
</dbReference>
<feature type="binding site" evidence="28">
    <location>
        <position position="279"/>
    </location>
    <ligand>
        <name>Ca(2+)</name>
        <dbReference type="ChEBI" id="CHEBI:29108"/>
        <label>3</label>
    </ligand>
</feature>
<dbReference type="Pfam" id="PF00084">
    <property type="entry name" value="Sushi"/>
    <property type="match status" value="2"/>
</dbReference>
<evidence type="ECO:0000313" key="35">
    <source>
        <dbReference type="RefSeq" id="XP_028388894.2"/>
    </source>
</evidence>
<evidence type="ECO:0000256" key="16">
    <source>
        <dbReference type="ARBA" id="ARBA00022825"/>
    </source>
</evidence>
<dbReference type="InterPro" id="IPR001254">
    <property type="entry name" value="Trypsin_dom"/>
</dbReference>
<keyword evidence="5" id="KW-0964">Secreted</keyword>
<dbReference type="PROSITE" id="PS50240">
    <property type="entry name" value="TRYPSIN_DOM"/>
    <property type="match status" value="1"/>
</dbReference>
<feature type="active site" description="Charge relay system" evidence="25">
    <location>
        <position position="528"/>
    </location>
</feature>
<dbReference type="Pfam" id="PF14670">
    <property type="entry name" value="FXa_inhibition"/>
    <property type="match status" value="1"/>
</dbReference>
<proteinExistence type="predicted"/>
<keyword evidence="34" id="KW-1185">Reference proteome</keyword>
<keyword evidence="15" id="KW-0068">Autocatalytic cleavage</keyword>
<evidence type="ECO:0000256" key="28">
    <source>
        <dbReference type="PIRSR" id="PIRSR001155-4"/>
    </source>
</evidence>
<dbReference type="CDD" id="cd00041">
    <property type="entry name" value="CUB"/>
    <property type="match status" value="2"/>
</dbReference>
<dbReference type="Proteomes" id="UP000504628">
    <property type="component" value="Chromosome 2"/>
</dbReference>
<dbReference type="InParanoid" id="A0A6J2NAP7"/>
<accession>A0A6J2NAP7</accession>
<feature type="disulfide bond" evidence="26">
    <location>
        <begin position="97"/>
        <end position="115"/>
    </location>
</feature>
<evidence type="ECO:0000256" key="27">
    <source>
        <dbReference type="PIRSR" id="PIRSR001155-3"/>
    </source>
</evidence>
<feature type="domain" description="Sushi" evidence="33">
    <location>
        <begin position="400"/>
        <end position="475"/>
    </location>
</feature>
<dbReference type="Gene3D" id="2.10.25.10">
    <property type="entry name" value="Laminin"/>
    <property type="match status" value="1"/>
</dbReference>
<feature type="modified residue" description="Phosphoserine; by CK2" evidence="27">
    <location>
        <position position="232"/>
    </location>
</feature>
<evidence type="ECO:0000256" key="4">
    <source>
        <dbReference type="ARBA" id="ARBA00011907"/>
    </source>
</evidence>
<protein>
    <recommendedName>
        <fullName evidence="4">complement subcomponent C1r</fullName>
        <ecNumber evidence="4">3.4.21.41</ecNumber>
    </recommendedName>
</protein>
<dbReference type="CTD" id="715"/>
<feature type="domain" description="Sushi" evidence="33">
    <location>
        <begin position="333"/>
        <end position="399"/>
    </location>
</feature>
<keyword evidence="10" id="KW-0645">Protease</keyword>
<evidence type="ECO:0000256" key="17">
    <source>
        <dbReference type="ARBA" id="ARBA00022837"/>
    </source>
</evidence>
<keyword evidence="8" id="KW-0399">Innate immunity</keyword>
<dbReference type="Gene3D" id="2.10.70.10">
    <property type="entry name" value="Complement Module, domain 1"/>
    <property type="match status" value="2"/>
</dbReference>
<feature type="disulfide bond" evidence="26">
    <location>
        <begin position="364"/>
        <end position="397"/>
    </location>
</feature>
<evidence type="ECO:0000256" key="26">
    <source>
        <dbReference type="PIRSR" id="PIRSR001155-2"/>
    </source>
</evidence>
<dbReference type="FunFam" id="2.60.120.290:FF:000006">
    <property type="entry name" value="Mannan-binding lectin serine protease 1"/>
    <property type="match status" value="1"/>
</dbReference>
<dbReference type="GO" id="GO:0072562">
    <property type="term" value="C:blood microparticle"/>
    <property type="evidence" value="ECO:0007669"/>
    <property type="project" value="TreeGrafter"/>
</dbReference>
<feature type="binding site" evidence="28">
    <location>
        <position position="193"/>
    </location>
    <ligand>
        <name>Ca(2+)</name>
        <dbReference type="ChEBI" id="CHEBI:29108"/>
        <label>2</label>
    </ligand>
</feature>
<feature type="disulfide bond" evidence="26">
    <location>
        <begin position="276"/>
        <end position="294"/>
    </location>
</feature>
<feature type="active site" description="Charge relay system" evidence="25">
    <location>
        <position position="583"/>
    </location>
</feature>
<dbReference type="OrthoDB" id="6261922at2759"/>
<evidence type="ECO:0000256" key="21">
    <source>
        <dbReference type="ARBA" id="ARBA00023180"/>
    </source>
</evidence>
<feature type="binding site" evidence="28">
    <location>
        <position position="316"/>
    </location>
    <ligand>
        <name>Ca(2+)</name>
        <dbReference type="ChEBI" id="CHEBI:29108"/>
        <label>3</label>
    </ligand>
</feature>
<evidence type="ECO:0000259" key="31">
    <source>
        <dbReference type="PROSITE" id="PS01180"/>
    </source>
</evidence>
<evidence type="ECO:0000259" key="32">
    <source>
        <dbReference type="PROSITE" id="PS50240"/>
    </source>
</evidence>
<dbReference type="PANTHER" id="PTHR24255">
    <property type="entry name" value="COMPLEMENT COMPONENT 1, S SUBCOMPONENT-RELATED"/>
    <property type="match status" value="1"/>
</dbReference>
<evidence type="ECO:0000256" key="23">
    <source>
        <dbReference type="ARBA" id="ARBA00093383"/>
    </source>
</evidence>
<keyword evidence="13" id="KW-0677">Repeat</keyword>
<keyword evidence="18" id="KW-0391">Immunity</keyword>
<feature type="domain" description="CUB" evidence="31">
    <location>
        <begin position="219"/>
        <end position="331"/>
    </location>
</feature>
<keyword evidence="14" id="KW-0378">Hydrolase</keyword>